<reference evidence="2" key="3">
    <citation type="journal article" date="2019" name="J. ISSAAS">
        <title>Genomics, evolutionary history and diagnostics of the Alternaria alternata species group including apple and Asian pear pathotypes.</title>
        <authorList>
            <person name="Armitage A.D."/>
            <person name="Cockerton H.M."/>
            <person name="Sreenivasaprasad S."/>
            <person name="Woodhall J."/>
            <person name="Lane C."/>
            <person name="Harrison R.J."/>
            <person name="Clarkson J.P."/>
        </authorList>
    </citation>
    <scope>NUCLEOTIDE SEQUENCE</scope>
    <source>
        <strain evidence="2">FERA 1177</strain>
    </source>
</reference>
<sequence>MCRKVPHMYKLVDPQNLEPAPSTPEEFIDMIRDHHKRNPGARFGSKKQGICTNSCNNIIKPQYRARISLRTAGHHAFRLCDEVKRRMELGFDDFSSEQWQAHNLFKSLVEDKSDKALLKRLAKTDGRQVSQDEMKLLIKTFSMIFFPTTPSDVQMELDFQWEDWRNTPGEIGLYCTNGTDMPWISMCAFNVDKKVPSYGHLNGLAMDRLSTILHEIVHAYLDRYACRCIGVFGSFEESVNQLSGHAWAWQRITSSVERAAPDLTGLPISLERFRIIQGCWDKFRYWPTQQEVKDWQL</sequence>
<dbReference type="Proteomes" id="UP000291422">
    <property type="component" value="Unassembled WGS sequence"/>
</dbReference>
<reference evidence="1 3" key="1">
    <citation type="submission" date="2016-05" db="EMBL/GenBank/DDBJ databases">
        <title>Comparative analysis of secretome profiles of manganese(II)-oxidizing ascomycete fungi.</title>
        <authorList>
            <consortium name="DOE Joint Genome Institute"/>
            <person name="Zeiner C.A."/>
            <person name="Purvine S.O."/>
            <person name="Zink E.M."/>
            <person name="Wu S."/>
            <person name="Pasa-Tolic L."/>
            <person name="Chaput D.L."/>
            <person name="Haridas S."/>
            <person name="Grigoriev I.V."/>
            <person name="Santelli C.M."/>
            <person name="Hansel C.M."/>
        </authorList>
    </citation>
    <scope>NUCLEOTIDE SEQUENCE [LARGE SCALE GENOMIC DNA]</scope>
    <source>
        <strain evidence="1 3">SRC1lrK2f</strain>
    </source>
</reference>
<dbReference type="RefSeq" id="XP_018381378.1">
    <property type="nucleotide sequence ID" value="XM_018529292.1"/>
</dbReference>
<proteinExistence type="predicted"/>
<evidence type="ECO:0008006" key="5">
    <source>
        <dbReference type="Google" id="ProtNLM"/>
    </source>
</evidence>
<name>A0A177D9M4_ALTAL</name>
<dbReference type="GeneID" id="29114886"/>
<dbReference type="VEuPathDB" id="FungiDB:CC77DRAFT_1078699"/>
<organism evidence="1 3">
    <name type="scientific">Alternaria alternata</name>
    <name type="common">Alternaria rot fungus</name>
    <name type="synonym">Torula alternata</name>
    <dbReference type="NCBI Taxonomy" id="5599"/>
    <lineage>
        <taxon>Eukaryota</taxon>
        <taxon>Fungi</taxon>
        <taxon>Dikarya</taxon>
        <taxon>Ascomycota</taxon>
        <taxon>Pezizomycotina</taxon>
        <taxon>Dothideomycetes</taxon>
        <taxon>Pleosporomycetidae</taxon>
        <taxon>Pleosporales</taxon>
        <taxon>Pleosporineae</taxon>
        <taxon>Pleosporaceae</taxon>
        <taxon>Alternaria</taxon>
        <taxon>Alternaria sect. Alternaria</taxon>
        <taxon>Alternaria alternata complex</taxon>
    </lineage>
</organism>
<evidence type="ECO:0000313" key="2">
    <source>
        <dbReference type="EMBL" id="RYN80264.1"/>
    </source>
</evidence>
<evidence type="ECO:0000313" key="4">
    <source>
        <dbReference type="Proteomes" id="UP000291422"/>
    </source>
</evidence>
<gene>
    <name evidence="2" type="ORF">AA0117_g3314</name>
    <name evidence="1" type="ORF">CC77DRAFT_1078699</name>
</gene>
<accession>A0A177D9M4</accession>
<evidence type="ECO:0000313" key="3">
    <source>
        <dbReference type="Proteomes" id="UP000077248"/>
    </source>
</evidence>
<protein>
    <recommendedName>
        <fullName evidence="5">SprT-like domain-containing protein</fullName>
    </recommendedName>
</protein>
<dbReference type="Proteomes" id="UP000077248">
    <property type="component" value="Unassembled WGS sequence"/>
</dbReference>
<dbReference type="EMBL" id="PDXD01000004">
    <property type="protein sequence ID" value="RYN80264.1"/>
    <property type="molecule type" value="Genomic_DNA"/>
</dbReference>
<dbReference type="KEGG" id="aalt:CC77DRAFT_1078699"/>
<reference evidence="4" key="2">
    <citation type="journal article" date="2019" name="bioRxiv">
        <title>Genomics, evolutionary history and diagnostics of the Alternaria alternata species group including apple and Asian pear pathotypes.</title>
        <authorList>
            <person name="Armitage A.D."/>
            <person name="Cockerton H.M."/>
            <person name="Sreenivasaprasad S."/>
            <person name="Woodhall J.W."/>
            <person name="Lane C.R."/>
            <person name="Harrison R.J."/>
            <person name="Clarkson J.P."/>
        </authorList>
    </citation>
    <scope>NUCLEOTIDE SEQUENCE [LARGE SCALE GENOMIC DNA]</scope>
    <source>
        <strain evidence="4">FERA 1177</strain>
    </source>
</reference>
<keyword evidence="3" id="KW-1185">Reference proteome</keyword>
<evidence type="ECO:0000313" key="1">
    <source>
        <dbReference type="EMBL" id="OAG15957.1"/>
    </source>
</evidence>
<dbReference type="AlphaFoldDB" id="A0A177D9M4"/>
<dbReference type="EMBL" id="KV441491">
    <property type="protein sequence ID" value="OAG15957.1"/>
    <property type="molecule type" value="Genomic_DNA"/>
</dbReference>